<evidence type="ECO:0000313" key="1">
    <source>
        <dbReference type="EMBL" id="KAK4804869.1"/>
    </source>
</evidence>
<gene>
    <name evidence="1" type="ORF">SAY86_004686</name>
</gene>
<proteinExistence type="predicted"/>
<accession>A0AAN7MGJ5</accession>
<sequence length="149" mass="16928">MSPLCLGQPCVHVGWTSWPEPDQPRKAHKCDEQKQYETSGYRIRPVADVAAPLAYAGDPREKGHHSVKVRLASPLAEHVVVPVEHVFHHLRAEWRLRPAQSSSYYLHGLAAEQVYVTEWDRLDIVKLWEERFPILGHHVQPSGAGEPYG</sequence>
<dbReference type="Proteomes" id="UP001346149">
    <property type="component" value="Unassembled WGS sequence"/>
</dbReference>
<reference evidence="1 2" key="1">
    <citation type="journal article" date="2023" name="Hortic Res">
        <title>Pangenome of water caltrop reveals structural variations and asymmetric subgenome divergence after allopolyploidization.</title>
        <authorList>
            <person name="Zhang X."/>
            <person name="Chen Y."/>
            <person name="Wang L."/>
            <person name="Yuan Y."/>
            <person name="Fang M."/>
            <person name="Shi L."/>
            <person name="Lu R."/>
            <person name="Comes H.P."/>
            <person name="Ma Y."/>
            <person name="Chen Y."/>
            <person name="Huang G."/>
            <person name="Zhou Y."/>
            <person name="Zheng Z."/>
            <person name="Qiu Y."/>
        </authorList>
    </citation>
    <scope>NUCLEOTIDE SEQUENCE [LARGE SCALE GENOMIC DNA]</scope>
    <source>
        <strain evidence="1">F231</strain>
    </source>
</reference>
<keyword evidence="2" id="KW-1185">Reference proteome</keyword>
<dbReference type="AlphaFoldDB" id="A0AAN7MGJ5"/>
<evidence type="ECO:0000313" key="2">
    <source>
        <dbReference type="Proteomes" id="UP001346149"/>
    </source>
</evidence>
<dbReference type="EMBL" id="JAXQNO010000001">
    <property type="protein sequence ID" value="KAK4804869.1"/>
    <property type="molecule type" value="Genomic_DNA"/>
</dbReference>
<protein>
    <submittedName>
        <fullName evidence="1">Uncharacterized protein</fullName>
    </submittedName>
</protein>
<comment type="caution">
    <text evidence="1">The sequence shown here is derived from an EMBL/GenBank/DDBJ whole genome shotgun (WGS) entry which is preliminary data.</text>
</comment>
<name>A0AAN7MGJ5_TRANT</name>
<organism evidence="1 2">
    <name type="scientific">Trapa natans</name>
    <name type="common">Water chestnut</name>
    <dbReference type="NCBI Taxonomy" id="22666"/>
    <lineage>
        <taxon>Eukaryota</taxon>
        <taxon>Viridiplantae</taxon>
        <taxon>Streptophyta</taxon>
        <taxon>Embryophyta</taxon>
        <taxon>Tracheophyta</taxon>
        <taxon>Spermatophyta</taxon>
        <taxon>Magnoliopsida</taxon>
        <taxon>eudicotyledons</taxon>
        <taxon>Gunneridae</taxon>
        <taxon>Pentapetalae</taxon>
        <taxon>rosids</taxon>
        <taxon>malvids</taxon>
        <taxon>Myrtales</taxon>
        <taxon>Lythraceae</taxon>
        <taxon>Trapa</taxon>
    </lineage>
</organism>